<name>A0A816YB06_BRANA</name>
<dbReference type="Proteomes" id="UP001295469">
    <property type="component" value="Chromosome A07"/>
</dbReference>
<accession>A0A816YB06</accession>
<gene>
    <name evidence="1" type="ORF">DARMORV10_A07P01830.1</name>
</gene>
<organism evidence="1">
    <name type="scientific">Brassica napus</name>
    <name type="common">Rape</name>
    <dbReference type="NCBI Taxonomy" id="3708"/>
    <lineage>
        <taxon>Eukaryota</taxon>
        <taxon>Viridiplantae</taxon>
        <taxon>Streptophyta</taxon>
        <taxon>Embryophyta</taxon>
        <taxon>Tracheophyta</taxon>
        <taxon>Spermatophyta</taxon>
        <taxon>Magnoliopsida</taxon>
        <taxon>eudicotyledons</taxon>
        <taxon>Gunneridae</taxon>
        <taxon>Pentapetalae</taxon>
        <taxon>rosids</taxon>
        <taxon>malvids</taxon>
        <taxon>Brassicales</taxon>
        <taxon>Brassicaceae</taxon>
        <taxon>Brassiceae</taxon>
        <taxon>Brassica</taxon>
    </lineage>
</organism>
<dbReference type="EMBL" id="HG994361">
    <property type="protein sequence ID" value="CAF2156966.1"/>
    <property type="molecule type" value="Genomic_DNA"/>
</dbReference>
<dbReference type="AlphaFoldDB" id="A0A816YB06"/>
<proteinExistence type="predicted"/>
<sequence length="86" mass="9860">MVDQITLGRMSLRREIKLLVKEVLFDFCPTVYLFVVDVDRLLAILTLRLVHDEWKGSDPTQQTAVDNFMVHELMEPKTSGAGAIKR</sequence>
<evidence type="ECO:0000313" key="1">
    <source>
        <dbReference type="EMBL" id="CAF2156966.1"/>
    </source>
</evidence>
<reference evidence="1" key="1">
    <citation type="submission" date="2021-01" db="EMBL/GenBank/DDBJ databases">
        <authorList>
            <consortium name="Genoscope - CEA"/>
            <person name="William W."/>
        </authorList>
    </citation>
    <scope>NUCLEOTIDE SEQUENCE</scope>
</reference>
<protein>
    <submittedName>
        <fullName evidence="1">(rape) hypothetical protein</fullName>
    </submittedName>
</protein>